<evidence type="ECO:0000313" key="3">
    <source>
        <dbReference type="EMBL" id="GAA1142313.1"/>
    </source>
</evidence>
<name>A0ABP4F3I6_9ACTN</name>
<evidence type="ECO:0000313" key="4">
    <source>
        <dbReference type="Proteomes" id="UP001499979"/>
    </source>
</evidence>
<gene>
    <name evidence="3" type="ORF">GCM10009606_22410</name>
</gene>
<dbReference type="PROSITE" id="PS51257">
    <property type="entry name" value="PROKAR_LIPOPROTEIN"/>
    <property type="match status" value="1"/>
</dbReference>
<reference evidence="4" key="1">
    <citation type="journal article" date="2019" name="Int. J. Syst. Evol. Microbiol.">
        <title>The Global Catalogue of Microorganisms (GCM) 10K type strain sequencing project: providing services to taxonomists for standard genome sequencing and annotation.</title>
        <authorList>
            <consortium name="The Broad Institute Genomics Platform"/>
            <consortium name="The Broad Institute Genome Sequencing Center for Infectious Disease"/>
            <person name="Wu L."/>
            <person name="Ma J."/>
        </authorList>
    </citation>
    <scope>NUCLEOTIDE SEQUENCE [LARGE SCALE GENOMIC DNA]</scope>
    <source>
        <strain evidence="4">JCM 11813</strain>
    </source>
</reference>
<organism evidence="3 4">
    <name type="scientific">Nocardioides aquiterrae</name>
    <dbReference type="NCBI Taxonomy" id="203799"/>
    <lineage>
        <taxon>Bacteria</taxon>
        <taxon>Bacillati</taxon>
        <taxon>Actinomycetota</taxon>
        <taxon>Actinomycetes</taxon>
        <taxon>Propionibacteriales</taxon>
        <taxon>Nocardioidaceae</taxon>
        <taxon>Nocardioides</taxon>
    </lineage>
</organism>
<evidence type="ECO:0000256" key="1">
    <source>
        <dbReference type="SAM" id="MobiDB-lite"/>
    </source>
</evidence>
<proteinExistence type="predicted"/>
<comment type="caution">
    <text evidence="3">The sequence shown here is derived from an EMBL/GenBank/DDBJ whole genome shotgun (WGS) entry which is preliminary data.</text>
</comment>
<dbReference type="RefSeq" id="WP_343907620.1">
    <property type="nucleotide sequence ID" value="NZ_BAAAJE010000008.1"/>
</dbReference>
<evidence type="ECO:0000256" key="2">
    <source>
        <dbReference type="SAM" id="SignalP"/>
    </source>
</evidence>
<protein>
    <submittedName>
        <fullName evidence="3">Uncharacterized protein</fullName>
    </submittedName>
</protein>
<keyword evidence="4" id="KW-1185">Reference proteome</keyword>
<feature type="chain" id="PRO_5046460093" evidence="2">
    <location>
        <begin position="23"/>
        <end position="188"/>
    </location>
</feature>
<dbReference type="EMBL" id="BAAAJE010000008">
    <property type="protein sequence ID" value="GAA1142313.1"/>
    <property type="molecule type" value="Genomic_DNA"/>
</dbReference>
<accession>A0ABP4F3I6</accession>
<feature type="signal peptide" evidence="2">
    <location>
        <begin position="1"/>
        <end position="22"/>
    </location>
</feature>
<dbReference type="Proteomes" id="UP001499979">
    <property type="component" value="Unassembled WGS sequence"/>
</dbReference>
<sequence length="188" mass="19733">MRRTAVPAALAALALLAGCGGSDDPAPTPAPSSGSTDPSGSASSPSADVATGIRLTQPNSTVVAPEAWTRGRTIVSGETSADSPDHLAWVSLGEIEAFGSDQDAEQLGHTRIASDPSPRKPKLLPVAELDGRPAYHVAGWVGGSRYIDEYGAIWNDRIVSLVFSFNEKVPAAERTQVVEQVLPTFQWK</sequence>
<keyword evidence="2" id="KW-0732">Signal</keyword>
<feature type="region of interest" description="Disordered" evidence="1">
    <location>
        <begin position="18"/>
        <end position="56"/>
    </location>
</feature>
<feature type="compositionally biased region" description="Low complexity" evidence="1">
    <location>
        <begin position="18"/>
        <end position="48"/>
    </location>
</feature>